<evidence type="ECO:0000313" key="4">
    <source>
        <dbReference type="EMBL" id="GGS51877.1"/>
    </source>
</evidence>
<sequence length="161" mass="17320">MRMEIRAYDHADSQALIAEVQQEYVVRYGGPDESPVDPAEFAPPLGLFLVGYEDGVPVATGGWRSHGTDAEIKRMYVTGKARGRGYARRMLAELEATALAAGHERLILETGSKQPEAVALYRSAGYVDIPAFGHYADAPLSIHLGKVIKADSPCPSASSTT</sequence>
<keyword evidence="2" id="KW-0012">Acyltransferase</keyword>
<evidence type="ECO:0000256" key="1">
    <source>
        <dbReference type="ARBA" id="ARBA00022679"/>
    </source>
</evidence>
<dbReference type="PANTHER" id="PTHR43877:SF2">
    <property type="entry name" value="AMINOALKYLPHOSPHONATE N-ACETYLTRANSFERASE-RELATED"/>
    <property type="match status" value="1"/>
</dbReference>
<dbReference type="InterPro" id="IPR000182">
    <property type="entry name" value="GNAT_dom"/>
</dbReference>
<dbReference type="PROSITE" id="PS51186">
    <property type="entry name" value="GNAT"/>
    <property type="match status" value="1"/>
</dbReference>
<accession>A0A918LID1</accession>
<dbReference type="InterPro" id="IPR050832">
    <property type="entry name" value="Bact_Acetyltransf"/>
</dbReference>
<comment type="caution">
    <text evidence="4">The sequence shown here is derived from an EMBL/GenBank/DDBJ whole genome shotgun (WGS) entry which is preliminary data.</text>
</comment>
<proteinExistence type="predicted"/>
<feature type="domain" description="N-acetyltransferase" evidence="3">
    <location>
        <begin position="3"/>
        <end position="151"/>
    </location>
</feature>
<gene>
    <name evidence="4" type="ORF">GCM10010171_53670</name>
</gene>
<evidence type="ECO:0000259" key="3">
    <source>
        <dbReference type="PROSITE" id="PS51186"/>
    </source>
</evidence>
<dbReference type="AlphaFoldDB" id="A0A918LID1"/>
<dbReference type="EMBL" id="BMRB01000006">
    <property type="protein sequence ID" value="GGS51877.1"/>
    <property type="molecule type" value="Genomic_DNA"/>
</dbReference>
<name>A0A918LID1_9PSEU</name>
<organism evidence="4 5">
    <name type="scientific">Actinokineospora fastidiosa</name>
    <dbReference type="NCBI Taxonomy" id="1816"/>
    <lineage>
        <taxon>Bacteria</taxon>
        <taxon>Bacillati</taxon>
        <taxon>Actinomycetota</taxon>
        <taxon>Actinomycetes</taxon>
        <taxon>Pseudonocardiales</taxon>
        <taxon>Pseudonocardiaceae</taxon>
        <taxon>Actinokineospora</taxon>
    </lineage>
</organism>
<evidence type="ECO:0000313" key="5">
    <source>
        <dbReference type="Proteomes" id="UP000660680"/>
    </source>
</evidence>
<keyword evidence="5" id="KW-1185">Reference proteome</keyword>
<dbReference type="Gene3D" id="3.40.630.30">
    <property type="match status" value="1"/>
</dbReference>
<protein>
    <submittedName>
        <fullName evidence="4">N-acetyltransferase</fullName>
    </submittedName>
</protein>
<dbReference type="InterPro" id="IPR016181">
    <property type="entry name" value="Acyl_CoA_acyltransferase"/>
</dbReference>
<dbReference type="Proteomes" id="UP000660680">
    <property type="component" value="Unassembled WGS sequence"/>
</dbReference>
<reference evidence="4" key="1">
    <citation type="journal article" date="2014" name="Int. J. Syst. Evol. Microbiol.">
        <title>Complete genome sequence of Corynebacterium casei LMG S-19264T (=DSM 44701T), isolated from a smear-ripened cheese.</title>
        <authorList>
            <consortium name="US DOE Joint Genome Institute (JGI-PGF)"/>
            <person name="Walter F."/>
            <person name="Albersmeier A."/>
            <person name="Kalinowski J."/>
            <person name="Ruckert C."/>
        </authorList>
    </citation>
    <scope>NUCLEOTIDE SEQUENCE</scope>
    <source>
        <strain evidence="4">JCM 3276</strain>
    </source>
</reference>
<keyword evidence="1" id="KW-0808">Transferase</keyword>
<dbReference type="PANTHER" id="PTHR43877">
    <property type="entry name" value="AMINOALKYLPHOSPHONATE N-ACETYLTRANSFERASE-RELATED-RELATED"/>
    <property type="match status" value="1"/>
</dbReference>
<dbReference type="SUPFAM" id="SSF55729">
    <property type="entry name" value="Acyl-CoA N-acyltransferases (Nat)"/>
    <property type="match status" value="1"/>
</dbReference>
<dbReference type="CDD" id="cd04301">
    <property type="entry name" value="NAT_SF"/>
    <property type="match status" value="1"/>
</dbReference>
<dbReference type="GO" id="GO:0016747">
    <property type="term" value="F:acyltransferase activity, transferring groups other than amino-acyl groups"/>
    <property type="evidence" value="ECO:0007669"/>
    <property type="project" value="InterPro"/>
</dbReference>
<reference evidence="4" key="2">
    <citation type="submission" date="2020-09" db="EMBL/GenBank/DDBJ databases">
        <authorList>
            <person name="Sun Q."/>
            <person name="Ohkuma M."/>
        </authorList>
    </citation>
    <scope>NUCLEOTIDE SEQUENCE</scope>
    <source>
        <strain evidence="4">JCM 3276</strain>
    </source>
</reference>
<dbReference type="Pfam" id="PF00583">
    <property type="entry name" value="Acetyltransf_1"/>
    <property type="match status" value="1"/>
</dbReference>
<evidence type="ECO:0000256" key="2">
    <source>
        <dbReference type="ARBA" id="ARBA00023315"/>
    </source>
</evidence>